<name>A0A220RZJ2_9NEIS</name>
<evidence type="ECO:0000256" key="3">
    <source>
        <dbReference type="ARBA" id="ARBA00022519"/>
    </source>
</evidence>
<comment type="subcellular location">
    <subcellularLocation>
        <location evidence="1">Cell inner membrane</location>
    </subcellularLocation>
</comment>
<keyword evidence="2" id="KW-1003">Cell membrane</keyword>
<keyword evidence="3" id="KW-0997">Cell inner membrane</keyword>
<proteinExistence type="predicted"/>
<gene>
    <name evidence="7" type="ORF">BG910_00310</name>
</gene>
<dbReference type="Pfam" id="PF03279">
    <property type="entry name" value="Lip_A_acyltrans"/>
    <property type="match status" value="1"/>
</dbReference>
<dbReference type="Proteomes" id="UP000198238">
    <property type="component" value="Chromosome"/>
</dbReference>
<dbReference type="GO" id="GO:0005886">
    <property type="term" value="C:plasma membrane"/>
    <property type="evidence" value="ECO:0007669"/>
    <property type="project" value="UniProtKB-SubCell"/>
</dbReference>
<keyword evidence="4 7" id="KW-0808">Transferase</keyword>
<dbReference type="PIRSF" id="PIRSF028561">
    <property type="entry name" value="Ac_Trasf"/>
    <property type="match status" value="1"/>
</dbReference>
<evidence type="ECO:0000313" key="8">
    <source>
        <dbReference type="Proteomes" id="UP000198238"/>
    </source>
</evidence>
<dbReference type="AlphaFoldDB" id="A0A220RZJ2"/>
<sequence length="306" mass="35123">MKTESHWAAQQERGSRFFLRLTTLMVRCLPASLMNPCIWFVTAYFYLTAPAPRRNIRLYQTRLQAAFPDAVLPRRAAVFRQFAAFGRAVCDRFAVWQHKIRYENLLIDDAGGVSVLLDNPQGRGRIFACSHLGNTEICRALVSHHRRFTLNVLVHSRHAAAFNEALENAGADKIRLIQVTDLDAALMMELNRRIDAGEWLAVAADRVPVRGEKTVAVDFLGHRAQMPQGAWLLAALLKTPVYTLFCIRENGRYRLSTRLFLENTDWKYGERAARVAEAAQRFADEMAAECAKNPLQWFNFYRFWEE</sequence>
<protein>
    <submittedName>
        <fullName evidence="7">Glycosyl transferase family 2</fullName>
    </submittedName>
</protein>
<dbReference type="PANTHER" id="PTHR30606">
    <property type="entry name" value="LIPID A BIOSYNTHESIS LAUROYL ACYLTRANSFERASE"/>
    <property type="match status" value="1"/>
</dbReference>
<dbReference type="GO" id="GO:0009247">
    <property type="term" value="P:glycolipid biosynthetic process"/>
    <property type="evidence" value="ECO:0007669"/>
    <property type="project" value="UniProtKB-ARBA"/>
</dbReference>
<evidence type="ECO:0000256" key="6">
    <source>
        <dbReference type="ARBA" id="ARBA00023315"/>
    </source>
</evidence>
<dbReference type="CDD" id="cd07984">
    <property type="entry name" value="LPLAT_LABLAT-like"/>
    <property type="match status" value="1"/>
</dbReference>
<evidence type="ECO:0000256" key="2">
    <source>
        <dbReference type="ARBA" id="ARBA00022475"/>
    </source>
</evidence>
<dbReference type="PANTHER" id="PTHR30606:SF10">
    <property type="entry name" value="PHOSPHATIDYLINOSITOL MANNOSIDE ACYLTRANSFERASE"/>
    <property type="match status" value="1"/>
</dbReference>
<dbReference type="InterPro" id="IPR014548">
    <property type="entry name" value="Ac_Trasf"/>
</dbReference>
<dbReference type="EMBL" id="CP022278">
    <property type="protein sequence ID" value="ASK26395.1"/>
    <property type="molecule type" value="Genomic_DNA"/>
</dbReference>
<evidence type="ECO:0000313" key="7">
    <source>
        <dbReference type="EMBL" id="ASK26395.1"/>
    </source>
</evidence>
<dbReference type="GO" id="GO:0016746">
    <property type="term" value="F:acyltransferase activity"/>
    <property type="evidence" value="ECO:0007669"/>
    <property type="project" value="UniProtKB-KW"/>
</dbReference>
<evidence type="ECO:0000256" key="1">
    <source>
        <dbReference type="ARBA" id="ARBA00004533"/>
    </source>
</evidence>
<organism evidence="7 8">
    <name type="scientific">Neisseria chenwenguii</name>
    <dbReference type="NCBI Taxonomy" id="1853278"/>
    <lineage>
        <taxon>Bacteria</taxon>
        <taxon>Pseudomonadati</taxon>
        <taxon>Pseudomonadota</taxon>
        <taxon>Betaproteobacteria</taxon>
        <taxon>Neisseriales</taxon>
        <taxon>Neisseriaceae</taxon>
        <taxon>Neisseria</taxon>
    </lineage>
</organism>
<reference evidence="7 8" key="1">
    <citation type="submission" date="2017-06" db="EMBL/GenBank/DDBJ databases">
        <title>Neisseria chenwenguii sp. nov., isolated from the intestinal contents of Tibetan Plateau Pika in Yushu, Qinghai Province, China.</title>
        <authorList>
            <person name="Zhang G."/>
        </authorList>
    </citation>
    <scope>NUCLEOTIDE SEQUENCE [LARGE SCALE GENOMIC DNA]</scope>
    <source>
        <strain evidence="7 8">10023</strain>
    </source>
</reference>
<dbReference type="RefSeq" id="WP_089035118.1">
    <property type="nucleotide sequence ID" value="NZ_CP022278.1"/>
</dbReference>
<accession>A0A220RZJ2</accession>
<keyword evidence="5" id="KW-0472">Membrane</keyword>
<dbReference type="OrthoDB" id="9808633at2"/>
<dbReference type="KEGG" id="nei:BG910_00310"/>
<keyword evidence="6" id="KW-0012">Acyltransferase</keyword>
<keyword evidence="8" id="KW-1185">Reference proteome</keyword>
<evidence type="ECO:0000256" key="5">
    <source>
        <dbReference type="ARBA" id="ARBA00023136"/>
    </source>
</evidence>
<evidence type="ECO:0000256" key="4">
    <source>
        <dbReference type="ARBA" id="ARBA00022679"/>
    </source>
</evidence>
<dbReference type="InterPro" id="IPR004960">
    <property type="entry name" value="LipA_acyltrans"/>
</dbReference>